<dbReference type="EMBL" id="JAJNOC010000002">
    <property type="protein sequence ID" value="MCD2516158.1"/>
    <property type="molecule type" value="Genomic_DNA"/>
</dbReference>
<evidence type="ECO:0000313" key="4">
    <source>
        <dbReference type="Proteomes" id="UP001179361"/>
    </source>
</evidence>
<dbReference type="Pfam" id="PF00583">
    <property type="entry name" value="Acetyltransf_1"/>
    <property type="match status" value="1"/>
</dbReference>
<dbReference type="PANTHER" id="PTHR13947">
    <property type="entry name" value="GNAT FAMILY N-ACETYLTRANSFERASE"/>
    <property type="match status" value="1"/>
</dbReference>
<dbReference type="PROSITE" id="PS51186">
    <property type="entry name" value="GNAT"/>
    <property type="match status" value="1"/>
</dbReference>
<feature type="domain" description="N-acetyltransferase" evidence="2">
    <location>
        <begin position="22"/>
        <end position="178"/>
    </location>
</feature>
<dbReference type="InterPro" id="IPR050769">
    <property type="entry name" value="NAT_camello-type"/>
</dbReference>
<comment type="caution">
    <text evidence="3">The sequence shown here is derived from an EMBL/GenBank/DDBJ whole genome shotgun (WGS) entry which is preliminary data.</text>
</comment>
<evidence type="ECO:0000313" key="3">
    <source>
        <dbReference type="EMBL" id="MCD2516158.1"/>
    </source>
</evidence>
<reference evidence="3" key="1">
    <citation type="submission" date="2021-11" db="EMBL/GenBank/DDBJ databases">
        <title>The complete genome of Massilia sp sp. G4R7.</title>
        <authorList>
            <person name="Liu L."/>
            <person name="Yue J."/>
            <person name="Yuan J."/>
            <person name="Yang F."/>
            <person name="Li L."/>
        </authorList>
    </citation>
    <scope>NUCLEOTIDE SEQUENCE</scope>
    <source>
        <strain evidence="3">G4R7</strain>
    </source>
</reference>
<dbReference type="Proteomes" id="UP001179361">
    <property type="component" value="Unassembled WGS sequence"/>
</dbReference>
<proteinExistence type="predicted"/>
<gene>
    <name evidence="3" type="ORF">LQ564_07485</name>
</gene>
<name>A0ABS8Q336_9BURK</name>
<accession>A0ABS8Q336</accession>
<organism evidence="3 4">
    <name type="scientific">Massilia phyllostachyos</name>
    <dbReference type="NCBI Taxonomy" id="2898585"/>
    <lineage>
        <taxon>Bacteria</taxon>
        <taxon>Pseudomonadati</taxon>
        <taxon>Pseudomonadota</taxon>
        <taxon>Betaproteobacteria</taxon>
        <taxon>Burkholderiales</taxon>
        <taxon>Oxalobacteraceae</taxon>
        <taxon>Telluria group</taxon>
        <taxon>Massilia</taxon>
    </lineage>
</organism>
<dbReference type="Gene3D" id="3.40.630.30">
    <property type="match status" value="1"/>
</dbReference>
<dbReference type="InterPro" id="IPR000182">
    <property type="entry name" value="GNAT_dom"/>
</dbReference>
<dbReference type="PANTHER" id="PTHR13947:SF37">
    <property type="entry name" value="LD18367P"/>
    <property type="match status" value="1"/>
</dbReference>
<dbReference type="InterPro" id="IPR016181">
    <property type="entry name" value="Acyl_CoA_acyltransferase"/>
</dbReference>
<sequence>MPRHVAILDDWTRKETADGMQCSIRPYRKADRDAVDRVALAAFSQYAHAYADWPAFSARTSELASQAELLVADIDGEVLGAVLHLAPGKPRSAIFPDDWAVIRMLVVAPGQRGRGIGRQLMAACLRHALRDGAPAVGLHTSPMMATALRLYTTLGFTRDRDLDPIGGVAYGRYVLPAEALPAALEQLSNWPAAGS</sequence>
<keyword evidence="4" id="KW-1185">Reference proteome</keyword>
<evidence type="ECO:0000259" key="2">
    <source>
        <dbReference type="PROSITE" id="PS51186"/>
    </source>
</evidence>
<protein>
    <submittedName>
        <fullName evidence="3">GNAT family N-acetyltransferase</fullName>
    </submittedName>
</protein>
<dbReference type="SUPFAM" id="SSF55729">
    <property type="entry name" value="Acyl-CoA N-acyltransferases (Nat)"/>
    <property type="match status" value="1"/>
</dbReference>
<evidence type="ECO:0000256" key="1">
    <source>
        <dbReference type="ARBA" id="ARBA00022679"/>
    </source>
</evidence>
<keyword evidence="1" id="KW-0808">Transferase</keyword>
<dbReference type="RefSeq" id="WP_231058123.1">
    <property type="nucleotide sequence ID" value="NZ_JAJNOC010000002.1"/>
</dbReference>
<dbReference type="CDD" id="cd04301">
    <property type="entry name" value="NAT_SF"/>
    <property type="match status" value="1"/>
</dbReference>